<evidence type="ECO:0000259" key="4">
    <source>
        <dbReference type="Pfam" id="PF13302"/>
    </source>
</evidence>
<dbReference type="PANTHER" id="PTHR13256">
    <property type="entry name" value="N-ACETYLTRANSFERASE 9"/>
    <property type="match status" value="1"/>
</dbReference>
<dbReference type="Pfam" id="PF13302">
    <property type="entry name" value="Acetyltransf_3"/>
    <property type="match status" value="1"/>
</dbReference>
<dbReference type="InterPro" id="IPR039135">
    <property type="entry name" value="NAT9-like"/>
</dbReference>
<evidence type="ECO:0000256" key="2">
    <source>
        <dbReference type="ARBA" id="ARBA00022679"/>
    </source>
</evidence>
<evidence type="ECO:0000256" key="1">
    <source>
        <dbReference type="ARBA" id="ARBA00009342"/>
    </source>
</evidence>
<dbReference type="GO" id="GO:0008080">
    <property type="term" value="F:N-acetyltransferase activity"/>
    <property type="evidence" value="ECO:0007669"/>
    <property type="project" value="InterPro"/>
</dbReference>
<dbReference type="PANTHER" id="PTHR13256:SF16">
    <property type="entry name" value="ALPHA_BETA-TUBULIN-N-ACETYLTRANSFERASE 9"/>
    <property type="match status" value="1"/>
</dbReference>
<feature type="domain" description="N-acetyltransferase" evidence="4">
    <location>
        <begin position="18"/>
        <end position="166"/>
    </location>
</feature>
<keyword evidence="3" id="KW-0012">Acyltransferase</keyword>
<dbReference type="AlphaFoldDB" id="A0A5J4YGA0"/>
<name>A0A5J4YGA0_PORPP</name>
<sequence length="238" mass="27094">MRDNENVVLEPCSADAPRMLLVPYKPEHVQVYHDWMADERIRELTCSERLTLEEEYENQVSWHKDSKKCTFIVMDADVQFEQPRMAGDVNIFTSLEETDDGQQALVAEVEVMIAEPASLRKGLATWALRGMMAYFLSIRPDTARFVAKVLDENGASLSLFARLGFTEFRRLPVFDEIHLCVDLISDAQAHQRLCSELANWSRRKYASEGADISHDGQPGMKIDQLCAECSTESPRHHG</sequence>
<organism evidence="5 6">
    <name type="scientific">Porphyridium purpureum</name>
    <name type="common">Red alga</name>
    <name type="synonym">Porphyridium cruentum</name>
    <dbReference type="NCBI Taxonomy" id="35688"/>
    <lineage>
        <taxon>Eukaryota</taxon>
        <taxon>Rhodophyta</taxon>
        <taxon>Bangiophyceae</taxon>
        <taxon>Porphyridiales</taxon>
        <taxon>Porphyridiaceae</taxon>
        <taxon>Porphyridium</taxon>
    </lineage>
</organism>
<dbReference type="InterPro" id="IPR016181">
    <property type="entry name" value="Acyl_CoA_acyltransferase"/>
</dbReference>
<dbReference type="EMBL" id="VRMN01000027">
    <property type="protein sequence ID" value="KAA8490451.1"/>
    <property type="molecule type" value="Genomic_DNA"/>
</dbReference>
<proteinExistence type="inferred from homology"/>
<reference evidence="6" key="1">
    <citation type="journal article" date="2019" name="Nat. Commun.">
        <title>Expansion of phycobilisome linker gene families in mesophilic red algae.</title>
        <authorList>
            <person name="Lee J."/>
            <person name="Kim D."/>
            <person name="Bhattacharya D."/>
            <person name="Yoon H.S."/>
        </authorList>
    </citation>
    <scope>NUCLEOTIDE SEQUENCE [LARGE SCALE GENOMIC DNA]</scope>
    <source>
        <strain evidence="6">CCMP 1328</strain>
    </source>
</reference>
<evidence type="ECO:0000256" key="3">
    <source>
        <dbReference type="ARBA" id="ARBA00023315"/>
    </source>
</evidence>
<keyword evidence="6" id="KW-1185">Reference proteome</keyword>
<evidence type="ECO:0000313" key="5">
    <source>
        <dbReference type="EMBL" id="KAA8490451.1"/>
    </source>
</evidence>
<accession>A0A5J4YGA0</accession>
<dbReference type="InterPro" id="IPR000182">
    <property type="entry name" value="GNAT_dom"/>
</dbReference>
<comment type="similarity">
    <text evidence="1">Belongs to the acetyltransferase family. GNAT subfamily.</text>
</comment>
<evidence type="ECO:0000313" key="6">
    <source>
        <dbReference type="Proteomes" id="UP000324585"/>
    </source>
</evidence>
<keyword evidence="2 5" id="KW-0808">Transferase</keyword>
<dbReference type="OrthoDB" id="5043642at2759"/>
<gene>
    <name evidence="5" type="ORF">FVE85_8977</name>
</gene>
<dbReference type="SUPFAM" id="SSF55729">
    <property type="entry name" value="Acyl-CoA N-acyltransferases (Nat)"/>
    <property type="match status" value="1"/>
</dbReference>
<dbReference type="Proteomes" id="UP000324585">
    <property type="component" value="Unassembled WGS sequence"/>
</dbReference>
<protein>
    <submittedName>
        <fullName evidence="5">N-acetyltransferase 9-like protein</fullName>
    </submittedName>
</protein>
<comment type="caution">
    <text evidence="5">The sequence shown here is derived from an EMBL/GenBank/DDBJ whole genome shotgun (WGS) entry which is preliminary data.</text>
</comment>
<dbReference type="Gene3D" id="3.40.630.30">
    <property type="match status" value="1"/>
</dbReference>